<dbReference type="Pfam" id="PF00072">
    <property type="entry name" value="Response_reg"/>
    <property type="match status" value="1"/>
</dbReference>
<organism evidence="8 9">
    <name type="scientific">Ceratopteris richardii</name>
    <name type="common">Triangle waterfern</name>
    <dbReference type="NCBI Taxonomy" id="49495"/>
    <lineage>
        <taxon>Eukaryota</taxon>
        <taxon>Viridiplantae</taxon>
        <taxon>Streptophyta</taxon>
        <taxon>Embryophyta</taxon>
        <taxon>Tracheophyta</taxon>
        <taxon>Polypodiopsida</taxon>
        <taxon>Polypodiidae</taxon>
        <taxon>Polypodiales</taxon>
        <taxon>Pteridineae</taxon>
        <taxon>Pteridaceae</taxon>
        <taxon>Parkerioideae</taxon>
        <taxon>Ceratopteris</taxon>
    </lineage>
</organism>
<dbReference type="InterPro" id="IPR001789">
    <property type="entry name" value="Sig_transdc_resp-reg_receiver"/>
</dbReference>
<proteinExistence type="predicted"/>
<dbReference type="PANTHER" id="PTHR43874:SF7">
    <property type="entry name" value="TWO-COMPONENT RESPONSE REGULATOR ARR10"/>
    <property type="match status" value="1"/>
</dbReference>
<feature type="compositionally biased region" description="Polar residues" evidence="6">
    <location>
        <begin position="361"/>
        <end position="372"/>
    </location>
</feature>
<reference evidence="8" key="1">
    <citation type="submission" date="2021-08" db="EMBL/GenBank/DDBJ databases">
        <title>WGS assembly of Ceratopteris richardii.</title>
        <authorList>
            <person name="Marchant D.B."/>
            <person name="Chen G."/>
            <person name="Jenkins J."/>
            <person name="Shu S."/>
            <person name="Leebens-Mack J."/>
            <person name="Grimwood J."/>
            <person name="Schmutz J."/>
            <person name="Soltis P."/>
            <person name="Soltis D."/>
            <person name="Chen Z.-H."/>
        </authorList>
    </citation>
    <scope>NUCLEOTIDE SEQUENCE</scope>
    <source>
        <strain evidence="8">Whitten #5841</strain>
        <tissue evidence="8">Leaf</tissue>
    </source>
</reference>
<evidence type="ECO:0000256" key="5">
    <source>
        <dbReference type="PROSITE-ProRule" id="PRU00169"/>
    </source>
</evidence>
<dbReference type="PROSITE" id="PS50110">
    <property type="entry name" value="RESPONSE_REGULATORY"/>
    <property type="match status" value="1"/>
</dbReference>
<keyword evidence="5" id="KW-0597">Phosphoprotein</keyword>
<sequence length="500" mass="55824">MGLERNEPSPIVRLYFKCIPLICFYISPWDSTKTDMKIRQLGKTVLNQKIQVCVVFEDPLWLMGLRSFVECATDASVTTCICAKHALEVMRHSGTGIDIVMCDVYMPEIDGFKLLEIIGLESDLPVIMMSENGETSLVMQAITRGACDYLIKPIRTEELRNIWQHVIRKRGLLSICDEIKRRRTGYFPNVSNKKRTEIDAATCPQVLVRNDENNVKKPRIIWSVDLHQHFVNAVNQIGLENAVPKKLLDVMNVKGLTRENVASHLQKYRLYLKRLSKVAQEPCQKATFQASKDGRSGGTMRIMPCDRISMSESSPEEFSSASVSTPFYEDCRKKTTVVATTKEVPGRSNVLGVYHFPESGLTSNGNQNNIDSSALVGNPESKTASERESVQGQRQPSRGGQLDGFVDNWNIQPAPLFLSSCGQMHGTQDNIIHQELHHSLSEGTYQGGVMLVKGRSCLSGTGVASDGGMYVLDFDKKSMQLSVSDYLMNDGDIQILDLET</sequence>
<dbReference type="GO" id="GO:0009736">
    <property type="term" value="P:cytokinin-activated signaling pathway"/>
    <property type="evidence" value="ECO:0007669"/>
    <property type="project" value="InterPro"/>
</dbReference>
<keyword evidence="2" id="KW-0805">Transcription regulation</keyword>
<dbReference type="Gene3D" id="3.40.50.2300">
    <property type="match status" value="1"/>
</dbReference>
<evidence type="ECO:0000256" key="1">
    <source>
        <dbReference type="ARBA" id="ARBA00023012"/>
    </source>
</evidence>
<feature type="modified residue" description="4-aspartylphosphate" evidence="5">
    <location>
        <position position="103"/>
    </location>
</feature>
<feature type="region of interest" description="Disordered" evidence="6">
    <location>
        <begin position="361"/>
        <end position="403"/>
    </location>
</feature>
<accession>A0A8T2T161</accession>
<evidence type="ECO:0000256" key="3">
    <source>
        <dbReference type="ARBA" id="ARBA00023163"/>
    </source>
</evidence>
<dbReference type="CDD" id="cd17584">
    <property type="entry name" value="REC_typeB_ARR-like"/>
    <property type="match status" value="1"/>
</dbReference>
<dbReference type="SUPFAM" id="SSF52172">
    <property type="entry name" value="CheY-like"/>
    <property type="match status" value="1"/>
</dbReference>
<dbReference type="GO" id="GO:0003677">
    <property type="term" value="F:DNA binding"/>
    <property type="evidence" value="ECO:0007669"/>
    <property type="project" value="InterPro"/>
</dbReference>
<dbReference type="Pfam" id="PF00249">
    <property type="entry name" value="Myb_DNA-binding"/>
    <property type="match status" value="1"/>
</dbReference>
<keyword evidence="3" id="KW-0804">Transcription</keyword>
<comment type="caution">
    <text evidence="8">The sequence shown here is derived from an EMBL/GenBank/DDBJ whole genome shotgun (WGS) entry which is preliminary data.</text>
</comment>
<dbReference type="SUPFAM" id="SSF46689">
    <property type="entry name" value="Homeodomain-like"/>
    <property type="match status" value="1"/>
</dbReference>
<dbReference type="Gene3D" id="1.10.10.60">
    <property type="entry name" value="Homeodomain-like"/>
    <property type="match status" value="1"/>
</dbReference>
<evidence type="ECO:0000313" key="8">
    <source>
        <dbReference type="EMBL" id="KAH7387556.1"/>
    </source>
</evidence>
<name>A0A8T2T161_CERRI</name>
<keyword evidence="4" id="KW-0539">Nucleus</keyword>
<evidence type="ECO:0000313" key="9">
    <source>
        <dbReference type="Proteomes" id="UP000825935"/>
    </source>
</evidence>
<dbReference type="FunFam" id="1.10.10.60:FF:000007">
    <property type="entry name" value="Two-component response regulator"/>
    <property type="match status" value="1"/>
</dbReference>
<dbReference type="InterPro" id="IPR009057">
    <property type="entry name" value="Homeodomain-like_sf"/>
</dbReference>
<dbReference type="EMBL" id="CM035421">
    <property type="protein sequence ID" value="KAH7387556.1"/>
    <property type="molecule type" value="Genomic_DNA"/>
</dbReference>
<dbReference type="SMART" id="SM00448">
    <property type="entry name" value="REC"/>
    <property type="match status" value="1"/>
</dbReference>
<dbReference type="InterPro" id="IPR006447">
    <property type="entry name" value="Myb_dom_plants"/>
</dbReference>
<dbReference type="InterPro" id="IPR001005">
    <property type="entry name" value="SANT/Myb"/>
</dbReference>
<dbReference type="NCBIfam" id="TIGR01557">
    <property type="entry name" value="myb_SHAQKYF"/>
    <property type="match status" value="1"/>
</dbReference>
<dbReference type="GO" id="GO:0000160">
    <property type="term" value="P:phosphorelay signal transduction system"/>
    <property type="evidence" value="ECO:0007669"/>
    <property type="project" value="UniProtKB-KW"/>
</dbReference>
<dbReference type="InterPro" id="IPR011006">
    <property type="entry name" value="CheY-like_superfamily"/>
</dbReference>
<keyword evidence="1" id="KW-0902">Two-component regulatory system</keyword>
<evidence type="ECO:0000256" key="4">
    <source>
        <dbReference type="ARBA" id="ARBA00023242"/>
    </source>
</evidence>
<dbReference type="OrthoDB" id="60033at2759"/>
<evidence type="ECO:0000259" key="7">
    <source>
        <dbReference type="PROSITE" id="PS50110"/>
    </source>
</evidence>
<dbReference type="InterPro" id="IPR045279">
    <property type="entry name" value="ARR-like"/>
</dbReference>
<feature type="domain" description="Response regulatory" evidence="7">
    <location>
        <begin position="51"/>
        <end position="167"/>
    </location>
</feature>
<evidence type="ECO:0000256" key="2">
    <source>
        <dbReference type="ARBA" id="ARBA00023015"/>
    </source>
</evidence>
<keyword evidence="9" id="KW-1185">Reference proteome</keyword>
<dbReference type="PANTHER" id="PTHR43874">
    <property type="entry name" value="TWO-COMPONENT RESPONSE REGULATOR"/>
    <property type="match status" value="1"/>
</dbReference>
<evidence type="ECO:0000256" key="6">
    <source>
        <dbReference type="SAM" id="MobiDB-lite"/>
    </source>
</evidence>
<dbReference type="Proteomes" id="UP000825935">
    <property type="component" value="Chromosome 16"/>
</dbReference>
<gene>
    <name evidence="8" type="ORF">KP509_16G029800</name>
</gene>
<dbReference type="AlphaFoldDB" id="A0A8T2T161"/>
<protein>
    <recommendedName>
        <fullName evidence="7">Response regulatory domain-containing protein</fullName>
    </recommendedName>
</protein>